<dbReference type="OrthoDB" id="690068at2759"/>
<feature type="region of interest" description="Disordered" evidence="1">
    <location>
        <begin position="84"/>
        <end position="105"/>
    </location>
</feature>
<protein>
    <recommendedName>
        <fullName evidence="4">BHLH domain-containing protein</fullName>
    </recommendedName>
</protein>
<keyword evidence="3" id="KW-1185">Reference proteome</keyword>
<dbReference type="Gene3D" id="4.10.280.10">
    <property type="entry name" value="Helix-loop-helix DNA-binding domain"/>
    <property type="match status" value="1"/>
</dbReference>
<dbReference type="GO" id="GO:0046983">
    <property type="term" value="F:protein dimerization activity"/>
    <property type="evidence" value="ECO:0007669"/>
    <property type="project" value="InterPro"/>
</dbReference>
<dbReference type="InterPro" id="IPR036638">
    <property type="entry name" value="HLH_DNA-bd_sf"/>
</dbReference>
<dbReference type="AlphaFoldDB" id="A0A0C3E9R8"/>
<dbReference type="STRING" id="1036808.A0A0C3E9R8"/>
<evidence type="ECO:0000256" key="1">
    <source>
        <dbReference type="SAM" id="MobiDB-lite"/>
    </source>
</evidence>
<reference evidence="2 3" key="1">
    <citation type="submission" date="2014-04" db="EMBL/GenBank/DDBJ databases">
        <authorList>
            <consortium name="DOE Joint Genome Institute"/>
            <person name="Kuo A."/>
            <person name="Kohler A."/>
            <person name="Nagy L.G."/>
            <person name="Floudas D."/>
            <person name="Copeland A."/>
            <person name="Barry K.W."/>
            <person name="Cichocki N."/>
            <person name="Veneault-Fourrey C."/>
            <person name="LaButti K."/>
            <person name="Lindquist E.A."/>
            <person name="Lipzen A."/>
            <person name="Lundell T."/>
            <person name="Morin E."/>
            <person name="Murat C."/>
            <person name="Sun H."/>
            <person name="Tunlid A."/>
            <person name="Henrissat B."/>
            <person name="Grigoriev I.V."/>
            <person name="Hibbett D.S."/>
            <person name="Martin F."/>
            <person name="Nordberg H.P."/>
            <person name="Cantor M.N."/>
            <person name="Hua S.X."/>
        </authorList>
    </citation>
    <scope>NUCLEOTIDE SEQUENCE [LARGE SCALE GENOMIC DNA]</scope>
    <source>
        <strain evidence="2 3">Foug A</strain>
    </source>
</reference>
<feature type="region of interest" description="Disordered" evidence="1">
    <location>
        <begin position="40"/>
        <end position="64"/>
    </location>
</feature>
<accession>A0A0C3E9R8</accession>
<sequence>MILRKSVEYIRYLQQLVSVQASRGRDLEERNRVLEQELAALQRAPGDPRSATGDGDANRPNGINGHVCLEGQYEWRTVDMDMEDVQQRTRPRHQRSASGYNKGDHREGLECLKEVELEFEEEEQRRGRQRERCAPERTTIGRSVSRIRGGIAIGAGRESGDMEV</sequence>
<evidence type="ECO:0000313" key="2">
    <source>
        <dbReference type="EMBL" id="KIM69505.1"/>
    </source>
</evidence>
<reference evidence="3" key="2">
    <citation type="submission" date="2015-01" db="EMBL/GenBank/DDBJ databases">
        <title>Evolutionary Origins and Diversification of the Mycorrhizal Mutualists.</title>
        <authorList>
            <consortium name="DOE Joint Genome Institute"/>
            <consortium name="Mycorrhizal Genomics Consortium"/>
            <person name="Kohler A."/>
            <person name="Kuo A."/>
            <person name="Nagy L.G."/>
            <person name="Floudas D."/>
            <person name="Copeland A."/>
            <person name="Barry K.W."/>
            <person name="Cichocki N."/>
            <person name="Veneault-Fourrey C."/>
            <person name="LaButti K."/>
            <person name="Lindquist E.A."/>
            <person name="Lipzen A."/>
            <person name="Lundell T."/>
            <person name="Morin E."/>
            <person name="Murat C."/>
            <person name="Riley R."/>
            <person name="Ohm R."/>
            <person name="Sun H."/>
            <person name="Tunlid A."/>
            <person name="Henrissat B."/>
            <person name="Grigoriev I.V."/>
            <person name="Hibbett D.S."/>
            <person name="Martin F."/>
        </authorList>
    </citation>
    <scope>NUCLEOTIDE SEQUENCE [LARGE SCALE GENOMIC DNA]</scope>
    <source>
        <strain evidence="3">Foug A</strain>
    </source>
</reference>
<dbReference type="Proteomes" id="UP000053989">
    <property type="component" value="Unassembled WGS sequence"/>
</dbReference>
<gene>
    <name evidence="2" type="ORF">SCLCIDRAFT_708306</name>
</gene>
<evidence type="ECO:0008006" key="4">
    <source>
        <dbReference type="Google" id="ProtNLM"/>
    </source>
</evidence>
<evidence type="ECO:0000313" key="3">
    <source>
        <dbReference type="Proteomes" id="UP000053989"/>
    </source>
</evidence>
<dbReference type="InParanoid" id="A0A0C3E9R8"/>
<proteinExistence type="predicted"/>
<dbReference type="EMBL" id="KN822006">
    <property type="protein sequence ID" value="KIM69505.1"/>
    <property type="molecule type" value="Genomic_DNA"/>
</dbReference>
<organism evidence="2 3">
    <name type="scientific">Scleroderma citrinum Foug A</name>
    <dbReference type="NCBI Taxonomy" id="1036808"/>
    <lineage>
        <taxon>Eukaryota</taxon>
        <taxon>Fungi</taxon>
        <taxon>Dikarya</taxon>
        <taxon>Basidiomycota</taxon>
        <taxon>Agaricomycotina</taxon>
        <taxon>Agaricomycetes</taxon>
        <taxon>Agaricomycetidae</taxon>
        <taxon>Boletales</taxon>
        <taxon>Sclerodermatineae</taxon>
        <taxon>Sclerodermataceae</taxon>
        <taxon>Scleroderma</taxon>
    </lineage>
</organism>
<name>A0A0C3E9R8_9AGAM</name>
<dbReference type="HOGENOM" id="CLU_091437_0_0_1"/>